<dbReference type="AlphaFoldDB" id="A0A1H1XME8"/>
<evidence type="ECO:0000313" key="2">
    <source>
        <dbReference type="Proteomes" id="UP000198983"/>
    </source>
</evidence>
<keyword evidence="2" id="KW-1185">Reference proteome</keyword>
<accession>A0A1H1XME8</accession>
<gene>
    <name evidence="1" type="ORF">SAMN04489717_5045</name>
</gene>
<organism evidence="1 2">
    <name type="scientific">Actinopolymorpha singaporensis</name>
    <dbReference type="NCBI Taxonomy" id="117157"/>
    <lineage>
        <taxon>Bacteria</taxon>
        <taxon>Bacillati</taxon>
        <taxon>Actinomycetota</taxon>
        <taxon>Actinomycetes</taxon>
        <taxon>Propionibacteriales</taxon>
        <taxon>Actinopolymorphaceae</taxon>
        <taxon>Actinopolymorpha</taxon>
    </lineage>
</organism>
<name>A0A1H1XME8_9ACTN</name>
<dbReference type="RefSeq" id="WP_197681567.1">
    <property type="nucleotide sequence ID" value="NZ_LT629732.1"/>
</dbReference>
<sequence length="394" mass="40389">MSRLGGVSLVGAATVDVTPPAGLAMSGFLARTSPATGTHDPLTVRTVTVGGTAVVTVDACGLHEDTCRRVRERLLGGEIPNLADLPVLTEVVVAATHTHGGPAVVPGRLGGPVDPGHLRLLEDACVDAVRTALRGARPARLRFGIGADPGVARNRRRPGGPTDPALPVLVWADEAGATVTVVTAYACHPVVLGADNTLWTADYPGVVRRQLELAHPGAVAVFLTGCCGDVNTGHSAGSSTLQASDTRTYAACERAGTAIAQAALDAETRPVDGPVGARSAEVGLERLDGSGWTARVSVLDWSGVRLVALPGEPFAATALAMRAAAPEPLVVFGYADGCPGYFPTSDEYAAGGYEVEQAHFYYGAQAAFAPGSAERLGAEALRLLERDPGLNLTG</sequence>
<proteinExistence type="predicted"/>
<dbReference type="EMBL" id="LT629732">
    <property type="protein sequence ID" value="SDT10373.1"/>
    <property type="molecule type" value="Genomic_DNA"/>
</dbReference>
<protein>
    <recommendedName>
        <fullName evidence="3">Neutral/alkaline non-lysosomal ceramidase, N-terminal</fullName>
    </recommendedName>
</protein>
<reference evidence="1 2" key="1">
    <citation type="submission" date="2016-10" db="EMBL/GenBank/DDBJ databases">
        <authorList>
            <person name="de Groot N.N."/>
        </authorList>
    </citation>
    <scope>NUCLEOTIDE SEQUENCE [LARGE SCALE GENOMIC DNA]</scope>
    <source>
        <strain evidence="1 2">DSM 22024</strain>
    </source>
</reference>
<dbReference type="Proteomes" id="UP000198983">
    <property type="component" value="Chromosome I"/>
</dbReference>
<dbReference type="STRING" id="117157.SAMN04489717_5045"/>
<evidence type="ECO:0008006" key="3">
    <source>
        <dbReference type="Google" id="ProtNLM"/>
    </source>
</evidence>
<evidence type="ECO:0000313" key="1">
    <source>
        <dbReference type="EMBL" id="SDT10373.1"/>
    </source>
</evidence>